<name>A0AA40AGN7_9PEZI</name>
<protein>
    <submittedName>
        <fullName evidence="2">Uncharacterized protein</fullName>
    </submittedName>
</protein>
<dbReference type="AlphaFoldDB" id="A0AA40AGN7"/>
<comment type="caution">
    <text evidence="2">The sequence shown here is derived from an EMBL/GenBank/DDBJ whole genome shotgun (WGS) entry which is preliminary data.</text>
</comment>
<sequence>MMWFILQFVFLYIIYLPSVMACNLVVITARNKPEIAGRNDVLFWIFVVTTVLGNHHLAVNNLHVPGLVIFTLYLFSIPSSSVSDNTYTPSISLASFLLRF</sequence>
<keyword evidence="1" id="KW-0472">Membrane</keyword>
<organism evidence="2 3">
    <name type="scientific">Lasiosphaeris hirsuta</name>
    <dbReference type="NCBI Taxonomy" id="260670"/>
    <lineage>
        <taxon>Eukaryota</taxon>
        <taxon>Fungi</taxon>
        <taxon>Dikarya</taxon>
        <taxon>Ascomycota</taxon>
        <taxon>Pezizomycotina</taxon>
        <taxon>Sordariomycetes</taxon>
        <taxon>Sordariomycetidae</taxon>
        <taxon>Sordariales</taxon>
        <taxon>Lasiosphaeriaceae</taxon>
        <taxon>Lasiosphaeris</taxon>
    </lineage>
</organism>
<dbReference type="EMBL" id="JAUKUA010000004">
    <property type="protein sequence ID" value="KAK0715472.1"/>
    <property type="molecule type" value="Genomic_DNA"/>
</dbReference>
<keyword evidence="1" id="KW-0812">Transmembrane</keyword>
<evidence type="ECO:0000256" key="1">
    <source>
        <dbReference type="SAM" id="Phobius"/>
    </source>
</evidence>
<dbReference type="Proteomes" id="UP001172102">
    <property type="component" value="Unassembled WGS sequence"/>
</dbReference>
<evidence type="ECO:0000313" key="3">
    <source>
        <dbReference type="Proteomes" id="UP001172102"/>
    </source>
</evidence>
<reference evidence="2" key="1">
    <citation type="submission" date="2023-06" db="EMBL/GenBank/DDBJ databases">
        <title>Genome-scale phylogeny and comparative genomics of the fungal order Sordariales.</title>
        <authorList>
            <consortium name="Lawrence Berkeley National Laboratory"/>
            <person name="Hensen N."/>
            <person name="Bonometti L."/>
            <person name="Westerberg I."/>
            <person name="Brannstrom I.O."/>
            <person name="Guillou S."/>
            <person name="Cros-Aarteil S."/>
            <person name="Calhoun S."/>
            <person name="Haridas S."/>
            <person name="Kuo A."/>
            <person name="Mondo S."/>
            <person name="Pangilinan J."/>
            <person name="Riley R."/>
            <person name="Labutti K."/>
            <person name="Andreopoulos B."/>
            <person name="Lipzen A."/>
            <person name="Chen C."/>
            <person name="Yanf M."/>
            <person name="Daum C."/>
            <person name="Ng V."/>
            <person name="Clum A."/>
            <person name="Steindorff A."/>
            <person name="Ohm R."/>
            <person name="Martin F."/>
            <person name="Silar P."/>
            <person name="Natvig D."/>
            <person name="Lalanne C."/>
            <person name="Gautier V."/>
            <person name="Ament-Velasquez S.L."/>
            <person name="Kruys A."/>
            <person name="Hutchinson M.I."/>
            <person name="Powell A.J."/>
            <person name="Barry K."/>
            <person name="Miller A.N."/>
            <person name="Grigoriev I.V."/>
            <person name="Debuchy R."/>
            <person name="Gladieux P."/>
            <person name="Thoren M.H."/>
            <person name="Johannesson H."/>
        </authorList>
    </citation>
    <scope>NUCLEOTIDE SEQUENCE</scope>
    <source>
        <strain evidence="2">SMH4607-1</strain>
    </source>
</reference>
<keyword evidence="1" id="KW-1133">Transmembrane helix</keyword>
<feature type="transmembrane region" description="Helical" evidence="1">
    <location>
        <begin position="6"/>
        <end position="29"/>
    </location>
</feature>
<keyword evidence="3" id="KW-1185">Reference proteome</keyword>
<gene>
    <name evidence="2" type="ORF">B0H67DRAFT_241160</name>
</gene>
<proteinExistence type="predicted"/>
<accession>A0AA40AGN7</accession>
<feature type="transmembrane region" description="Helical" evidence="1">
    <location>
        <begin position="41"/>
        <end position="58"/>
    </location>
</feature>
<evidence type="ECO:0000313" key="2">
    <source>
        <dbReference type="EMBL" id="KAK0715472.1"/>
    </source>
</evidence>